<name>A0A074LN45_9BACT</name>
<feature type="chain" id="PRO_5001696295" description="DUF5723 domain-containing protein" evidence="1">
    <location>
        <begin position="23"/>
        <end position="460"/>
    </location>
</feature>
<keyword evidence="1" id="KW-0732">Signal</keyword>
<accession>A0A074LN45</accession>
<gene>
    <name evidence="3" type="ORF">EL17_01980</name>
</gene>
<dbReference type="Proteomes" id="UP000027821">
    <property type="component" value="Unassembled WGS sequence"/>
</dbReference>
<evidence type="ECO:0000313" key="3">
    <source>
        <dbReference type="EMBL" id="KEO75332.1"/>
    </source>
</evidence>
<protein>
    <recommendedName>
        <fullName evidence="2">DUF5723 domain-containing protein</fullName>
    </recommendedName>
</protein>
<keyword evidence="4" id="KW-1185">Reference proteome</keyword>
<organism evidence="3 4">
    <name type="scientific">Anditalea andensis</name>
    <dbReference type="NCBI Taxonomy" id="1048983"/>
    <lineage>
        <taxon>Bacteria</taxon>
        <taxon>Pseudomonadati</taxon>
        <taxon>Bacteroidota</taxon>
        <taxon>Cytophagia</taxon>
        <taxon>Cytophagales</taxon>
        <taxon>Cytophagaceae</taxon>
        <taxon>Anditalea</taxon>
    </lineage>
</organism>
<dbReference type="AlphaFoldDB" id="A0A074LN45"/>
<comment type="caution">
    <text evidence="3">The sequence shown here is derived from an EMBL/GenBank/DDBJ whole genome shotgun (WGS) entry which is preliminary data.</text>
</comment>
<dbReference type="EMBL" id="JMIH01000013">
    <property type="protein sequence ID" value="KEO75332.1"/>
    <property type="molecule type" value="Genomic_DNA"/>
</dbReference>
<dbReference type="STRING" id="1048983.EL17_01980"/>
<proteinExistence type="predicted"/>
<sequence length="460" mass="50758">MKTMKHFIFTILFLSFFWGAFAQNSFVGIQNSPRKGMLHTMMNPAEINHLHRKVEVNLFSVGGSLSNNKLSFMDIIDGGDILDMALERRDGPVNVRTEAQILGPSFGFNVNKWGFGFTSQIIMKADITDLDTDLGRALNQNFVEGSYQASFNSPFNQRINASGRIELGLTAGREILEFRNHLLSAGGTVKLLIPTAYVNMGMNNMRGSLSEYNGEFRLSNATGELNLNYPRGFEESDFIEMATRYNLGSISGIALDLGFTHQLKNNFGVPVLSSGLSLRNIGSLNLGANQINHNYNINIPASESFRIDLLEGSLEEIEEQLLASGYFSRDIRGGDTRVSLPTTLSVYTDFRLSRFFHIGIFGQHRLSNLYDNGHIISQNVWAITPRVVLGGFELYSPWANYEVSGITGGLGLRLGGFFVGSQSLISGLLLSDGMMADVQVGLSLGFGKKLIPQKNLTPNF</sequence>
<dbReference type="eggNOG" id="COG2885">
    <property type="taxonomic scope" value="Bacteria"/>
</dbReference>
<reference evidence="3 4" key="1">
    <citation type="submission" date="2014-04" db="EMBL/GenBank/DDBJ databases">
        <title>Characterization and application of a salt tolerant electro-active bacterium.</title>
        <authorList>
            <person name="Yang L."/>
            <person name="Wei S."/>
            <person name="Tay Q.X.M."/>
        </authorList>
    </citation>
    <scope>NUCLEOTIDE SEQUENCE [LARGE SCALE GENOMIC DNA]</scope>
    <source>
        <strain evidence="3 4">LY1</strain>
    </source>
</reference>
<dbReference type="Pfam" id="PF18990">
    <property type="entry name" value="DUF5723"/>
    <property type="match status" value="1"/>
</dbReference>
<evidence type="ECO:0000256" key="1">
    <source>
        <dbReference type="SAM" id="SignalP"/>
    </source>
</evidence>
<feature type="signal peptide" evidence="1">
    <location>
        <begin position="1"/>
        <end position="22"/>
    </location>
</feature>
<dbReference type="OrthoDB" id="9805336at2"/>
<evidence type="ECO:0000259" key="2">
    <source>
        <dbReference type="Pfam" id="PF18990"/>
    </source>
</evidence>
<evidence type="ECO:0000313" key="4">
    <source>
        <dbReference type="Proteomes" id="UP000027821"/>
    </source>
</evidence>
<dbReference type="InterPro" id="IPR043781">
    <property type="entry name" value="DUF5723"/>
</dbReference>
<feature type="domain" description="DUF5723" evidence="2">
    <location>
        <begin position="52"/>
        <end position="421"/>
    </location>
</feature>